<reference evidence="5" key="2">
    <citation type="submission" date="2010-04" db="EMBL/GenBank/DDBJ databases">
        <authorList>
            <person name="Buell R."/>
            <person name="Hamilton J."/>
            <person name="Hostetler J."/>
        </authorList>
    </citation>
    <scope>NUCLEOTIDE SEQUENCE [LARGE SCALE GENOMIC DNA]</scope>
    <source>
        <strain evidence="5">DAOM:BR144</strain>
    </source>
</reference>
<dbReference type="GO" id="GO:0034338">
    <property type="term" value="F:short-chain carboxylesterase activity"/>
    <property type="evidence" value="ECO:0007669"/>
    <property type="project" value="TreeGrafter"/>
</dbReference>
<dbReference type="Gene3D" id="3.40.50.1820">
    <property type="entry name" value="alpha/beta hydrolase"/>
    <property type="match status" value="1"/>
</dbReference>
<dbReference type="PANTHER" id="PTHR10794">
    <property type="entry name" value="ABHYDROLASE DOMAIN-CONTAINING PROTEIN"/>
    <property type="match status" value="1"/>
</dbReference>
<dbReference type="PIRSF" id="PIRSF005211">
    <property type="entry name" value="Ab_hydro_YheT"/>
    <property type="match status" value="1"/>
</dbReference>
<dbReference type="SUPFAM" id="SSF53474">
    <property type="entry name" value="alpha/beta-Hydrolases"/>
    <property type="match status" value="1"/>
</dbReference>
<keyword evidence="5" id="KW-1185">Reference proteome</keyword>
<feature type="active site" description="Charge relay system" evidence="2">
    <location>
        <position position="224"/>
    </location>
</feature>
<dbReference type="InParanoid" id="K3WXA2"/>
<evidence type="ECO:0000259" key="3">
    <source>
        <dbReference type="Pfam" id="PF00561"/>
    </source>
</evidence>
<reference evidence="5" key="1">
    <citation type="journal article" date="2010" name="Genome Biol.">
        <title>Genome sequence of the necrotrophic plant pathogen Pythium ultimum reveals original pathogenicity mechanisms and effector repertoire.</title>
        <authorList>
            <person name="Levesque C.A."/>
            <person name="Brouwer H."/>
            <person name="Cano L."/>
            <person name="Hamilton J.P."/>
            <person name="Holt C."/>
            <person name="Huitema E."/>
            <person name="Raffaele S."/>
            <person name="Robideau G.P."/>
            <person name="Thines M."/>
            <person name="Win J."/>
            <person name="Zerillo M.M."/>
            <person name="Beakes G.W."/>
            <person name="Boore J.L."/>
            <person name="Busam D."/>
            <person name="Dumas B."/>
            <person name="Ferriera S."/>
            <person name="Fuerstenberg S.I."/>
            <person name="Gachon C.M."/>
            <person name="Gaulin E."/>
            <person name="Govers F."/>
            <person name="Grenville-Briggs L."/>
            <person name="Horner N."/>
            <person name="Hostetler J."/>
            <person name="Jiang R.H."/>
            <person name="Johnson J."/>
            <person name="Krajaejun T."/>
            <person name="Lin H."/>
            <person name="Meijer H.J."/>
            <person name="Moore B."/>
            <person name="Morris P."/>
            <person name="Phuntmart V."/>
            <person name="Puiu D."/>
            <person name="Shetty J."/>
            <person name="Stajich J.E."/>
            <person name="Tripathy S."/>
            <person name="Wawra S."/>
            <person name="van West P."/>
            <person name="Whitty B.R."/>
            <person name="Coutinho P.M."/>
            <person name="Henrissat B."/>
            <person name="Martin F."/>
            <person name="Thomas P.D."/>
            <person name="Tyler B.M."/>
            <person name="De Vries R.P."/>
            <person name="Kamoun S."/>
            <person name="Yandell M."/>
            <person name="Tisserat N."/>
            <person name="Buell C.R."/>
        </authorList>
    </citation>
    <scope>NUCLEOTIDE SEQUENCE</scope>
    <source>
        <strain evidence="5">DAOM:BR144</strain>
    </source>
</reference>
<reference evidence="4" key="3">
    <citation type="submission" date="2015-02" db="UniProtKB">
        <authorList>
            <consortium name="EnsemblProtists"/>
        </authorList>
    </citation>
    <scope>IDENTIFICATION</scope>
    <source>
        <strain evidence="4">DAOM BR144</strain>
    </source>
</reference>
<dbReference type="PANTHER" id="PTHR10794:SF84">
    <property type="entry name" value="ESTERASE_LIPASE_THIOESTERASE FAMILY PROTEIN"/>
    <property type="match status" value="1"/>
</dbReference>
<evidence type="ECO:0000256" key="1">
    <source>
        <dbReference type="ARBA" id="ARBA00010884"/>
    </source>
</evidence>
<dbReference type="InterPro" id="IPR050960">
    <property type="entry name" value="AB_hydrolase_4_sf"/>
</dbReference>
<evidence type="ECO:0000256" key="2">
    <source>
        <dbReference type="PIRSR" id="PIRSR005211-1"/>
    </source>
</evidence>
<proteinExistence type="inferred from homology"/>
<dbReference type="Pfam" id="PF00561">
    <property type="entry name" value="Abhydrolase_1"/>
    <property type="match status" value="1"/>
</dbReference>
<accession>K3WXA2</accession>
<dbReference type="eggNOG" id="KOG1838">
    <property type="taxonomic scope" value="Eukaryota"/>
</dbReference>
<dbReference type="InterPro" id="IPR012020">
    <property type="entry name" value="ABHD4"/>
</dbReference>
<dbReference type="InterPro" id="IPR029058">
    <property type="entry name" value="AB_hydrolase_fold"/>
</dbReference>
<feature type="active site" description="Charge relay system" evidence="2">
    <location>
        <position position="356"/>
    </location>
</feature>
<organism evidence="4 5">
    <name type="scientific">Globisporangium ultimum (strain ATCC 200006 / CBS 805.95 / DAOM BR144)</name>
    <name type="common">Pythium ultimum</name>
    <dbReference type="NCBI Taxonomy" id="431595"/>
    <lineage>
        <taxon>Eukaryota</taxon>
        <taxon>Sar</taxon>
        <taxon>Stramenopiles</taxon>
        <taxon>Oomycota</taxon>
        <taxon>Peronosporomycetes</taxon>
        <taxon>Pythiales</taxon>
        <taxon>Pythiaceae</taxon>
        <taxon>Globisporangium</taxon>
    </lineage>
</organism>
<dbReference type="EMBL" id="GL376615">
    <property type="status" value="NOT_ANNOTATED_CDS"/>
    <property type="molecule type" value="Genomic_DNA"/>
</dbReference>
<dbReference type="Proteomes" id="UP000019132">
    <property type="component" value="Unassembled WGS sequence"/>
</dbReference>
<comment type="similarity">
    <text evidence="1">Belongs to the AB hydrolase superfamily. AB hydrolase 4 family.</text>
</comment>
<feature type="active site" description="Charge relay system" evidence="2">
    <location>
        <position position="384"/>
    </location>
</feature>
<dbReference type="AlphaFoldDB" id="K3WXA2"/>
<evidence type="ECO:0000313" key="4">
    <source>
        <dbReference type="EnsemblProtists" id="PYU1_T009600"/>
    </source>
</evidence>
<dbReference type="EnsemblProtists" id="PYU1_T009600">
    <property type="protein sequence ID" value="PYU1_T009600"/>
    <property type="gene ID" value="PYU1_G009582"/>
</dbReference>
<dbReference type="GO" id="GO:0047372">
    <property type="term" value="F:monoacylglycerol lipase activity"/>
    <property type="evidence" value="ECO:0007669"/>
    <property type="project" value="TreeGrafter"/>
</dbReference>
<dbReference type="HOGENOM" id="CLU_032487_2_1_1"/>
<dbReference type="VEuPathDB" id="FungiDB:PYU1_G009582"/>
<protein>
    <recommendedName>
        <fullName evidence="3">AB hydrolase-1 domain-containing protein</fullName>
    </recommendedName>
</protein>
<evidence type="ECO:0000313" key="5">
    <source>
        <dbReference type="Proteomes" id="UP000019132"/>
    </source>
</evidence>
<name>K3WXA2_GLOUD</name>
<feature type="domain" description="AB hydrolase-1" evidence="3">
    <location>
        <begin position="143"/>
        <end position="390"/>
    </location>
</feature>
<sequence length="425" mass="47815">MGLTSSRPDVFFTNEWLLLLSLAMLAYHAMPKLKWLFRLLHYKLTAETPQLVYKQTPQNEKLLERCATMTKRKYYPPWYLFNGHLQTVKLSIANEQEKQPVIPYERQILDMPDGGIVSLDWALPPRENGSIPSVREVDPDKRTMIILPGLTGGSGELYIRNTVAQLLDHGWQVVVMNARGCANTPLKTAHLFSSGYTDDLRSTVKYLRAKYNFENEAFVGLGFSMGSNVLVKYLGEEKENAGLTAGISVGNPFELTTCSANFGNSLFNRLTYDKAISGNLKELFLEKSNAHEIFQGYPGLDISAVKTVATIREFDHFVTRVVFKYPTVDHYYSDASSIKKLQHVTVPLLCVSARDDPISIVVPEPDHVHSNPNVILCVTNSGGHLGFFESDFDPNADKTKERNVSSQRKESKSGLKMWSARMCAY</sequence>
<dbReference type="InterPro" id="IPR000073">
    <property type="entry name" value="AB_hydrolase_1"/>
</dbReference>
<dbReference type="OMA" id="MMTTSWG"/>